<feature type="domain" description="Oxidoreductase N-terminal" evidence="9">
    <location>
        <begin position="7"/>
        <end position="99"/>
    </location>
</feature>
<evidence type="ECO:0000259" key="9">
    <source>
        <dbReference type="Pfam" id="PF16884"/>
    </source>
</evidence>
<feature type="domain" description="Alcohol dehydrogenase-like C-terminal" evidence="8">
    <location>
        <begin position="162"/>
        <end position="226"/>
    </location>
</feature>
<dbReference type="GO" id="GO:0006693">
    <property type="term" value="P:prostaglandin metabolic process"/>
    <property type="evidence" value="ECO:0007669"/>
    <property type="project" value="TreeGrafter"/>
</dbReference>
<comment type="catalytic activity">
    <reaction evidence="5">
        <text>13,14-dihydro-15-oxo-prostaglandin F1alpha + NADP(+) = 15-oxoprostaglandin F1alpha + NADPH + H(+)</text>
        <dbReference type="Rhea" id="RHEA:50592"/>
        <dbReference type="ChEBI" id="CHEBI:15378"/>
        <dbReference type="ChEBI" id="CHEBI:57783"/>
        <dbReference type="ChEBI" id="CHEBI:58349"/>
        <dbReference type="ChEBI" id="CHEBI:79072"/>
        <dbReference type="ChEBI" id="CHEBI:133411"/>
    </reaction>
    <physiologicalReaction direction="right-to-left" evidence="5">
        <dbReference type="Rhea" id="RHEA:50594"/>
    </physiologicalReaction>
</comment>
<dbReference type="RefSeq" id="XP_052122745.1">
    <property type="nucleotide sequence ID" value="XM_052266785.1"/>
</dbReference>
<dbReference type="EC" id="1.3.1.48" evidence="2"/>
<dbReference type="Gene3D" id="3.90.180.10">
    <property type="entry name" value="Medium-chain alcohol dehydrogenases, catalytic domain"/>
    <property type="match status" value="1"/>
</dbReference>
<dbReference type="Proteomes" id="UP000504606">
    <property type="component" value="Unplaced"/>
</dbReference>
<dbReference type="PANTHER" id="PTHR43205">
    <property type="entry name" value="PROSTAGLANDIN REDUCTASE"/>
    <property type="match status" value="1"/>
</dbReference>
<evidence type="ECO:0000259" key="8">
    <source>
        <dbReference type="Pfam" id="PF00107"/>
    </source>
</evidence>
<keyword evidence="3" id="KW-0560">Oxidoreductase</keyword>
<evidence type="ECO:0000256" key="2">
    <source>
        <dbReference type="ARBA" id="ARBA00011981"/>
    </source>
</evidence>
<comment type="catalytic activity">
    <reaction evidence="6">
        <text>13,14-dihydro-15-oxo-PGF2alpha + NADP(+) = 15-oxoprostaglandin F2alpha + NADPH + H(+)</text>
        <dbReference type="Rhea" id="RHEA:50588"/>
        <dbReference type="ChEBI" id="CHEBI:15378"/>
        <dbReference type="ChEBI" id="CHEBI:57783"/>
        <dbReference type="ChEBI" id="CHEBI:58349"/>
        <dbReference type="ChEBI" id="CHEBI:133374"/>
        <dbReference type="ChEBI" id="CHEBI:133409"/>
    </reaction>
    <physiologicalReaction direction="right-to-left" evidence="6">
        <dbReference type="Rhea" id="RHEA:50590"/>
    </physiologicalReaction>
</comment>
<evidence type="ECO:0000256" key="3">
    <source>
        <dbReference type="ARBA" id="ARBA00023002"/>
    </source>
</evidence>
<evidence type="ECO:0000256" key="1">
    <source>
        <dbReference type="ARBA" id="ARBA00010460"/>
    </source>
</evidence>
<reference evidence="11" key="1">
    <citation type="submission" date="2025-08" db="UniProtKB">
        <authorList>
            <consortium name="RefSeq"/>
        </authorList>
    </citation>
    <scope>IDENTIFICATION</scope>
    <source>
        <tissue evidence="11">Whole organism</tissue>
    </source>
</reference>
<dbReference type="GO" id="GO:0047522">
    <property type="term" value="F:15-oxoprostaglandin 13-reductase [NAD(P)+] activity"/>
    <property type="evidence" value="ECO:0007669"/>
    <property type="project" value="UniProtKB-EC"/>
</dbReference>
<dbReference type="SUPFAM" id="SSF50129">
    <property type="entry name" value="GroES-like"/>
    <property type="match status" value="1"/>
</dbReference>
<dbReference type="InterPro" id="IPR013149">
    <property type="entry name" value="ADH-like_C"/>
</dbReference>
<comment type="catalytic activity">
    <reaction evidence="7">
        <text>13,14-dihydro-15-oxo-prostaglandin E1 + NADP(+) = 15-oxoprostaglandin E1 + NADPH + H(+)</text>
        <dbReference type="Rhea" id="RHEA:50584"/>
        <dbReference type="ChEBI" id="CHEBI:15378"/>
        <dbReference type="ChEBI" id="CHEBI:57401"/>
        <dbReference type="ChEBI" id="CHEBI:57783"/>
        <dbReference type="ChEBI" id="CHEBI:58349"/>
        <dbReference type="ChEBI" id="CHEBI:133408"/>
    </reaction>
    <physiologicalReaction direction="right-to-left" evidence="7">
        <dbReference type="Rhea" id="RHEA:50586"/>
    </physiologicalReaction>
</comment>
<dbReference type="InterPro" id="IPR036291">
    <property type="entry name" value="NAD(P)-bd_dom_sf"/>
</dbReference>
<proteinExistence type="inferred from homology"/>
<dbReference type="KEGG" id="foc:127749284"/>
<dbReference type="PANTHER" id="PTHR43205:SF7">
    <property type="entry name" value="PROSTAGLANDIN REDUCTASE 1"/>
    <property type="match status" value="1"/>
</dbReference>
<evidence type="ECO:0000313" key="10">
    <source>
        <dbReference type="Proteomes" id="UP000504606"/>
    </source>
</evidence>
<protein>
    <recommendedName>
        <fullName evidence="4">15-oxoprostaglandin 13-reductase</fullName>
        <ecNumber evidence="2">1.3.1.48</ecNumber>
    </recommendedName>
    <alternativeName>
        <fullName evidence="4">15-oxoprostaglandin 13-reductase</fullName>
    </alternativeName>
</protein>
<accession>A0A9C6TUU1</accession>
<name>A0A9C6TUU1_FRAOC</name>
<comment type="similarity">
    <text evidence="1">Belongs to the NADP-dependent oxidoreductase L4BD family.</text>
</comment>
<gene>
    <name evidence="11" type="primary">LOC127749284</name>
</gene>
<dbReference type="OrthoDB" id="809632at2759"/>
<evidence type="ECO:0000313" key="11">
    <source>
        <dbReference type="RefSeq" id="XP_052122745.1"/>
    </source>
</evidence>
<dbReference type="InterPro" id="IPR011032">
    <property type="entry name" value="GroES-like_sf"/>
</dbReference>
<dbReference type="Pfam" id="PF00107">
    <property type="entry name" value="ADH_zinc_N"/>
    <property type="match status" value="1"/>
</dbReference>
<evidence type="ECO:0000256" key="4">
    <source>
        <dbReference type="ARBA" id="ARBA00033119"/>
    </source>
</evidence>
<sequence>MALDSKVIYMAKRFVGEPKNSDFQVKEERLGELKNGEILVEAEWITVDPYVRTYMDNYPPGTRMIGGQVARVLQSKHKDFKTGDQVVGYLGWSTRTIINIDETKGDRNFTWGDVTKVRHPDLPLSYNLGVLGMPGQTAYFGFLEICKPKAGETLVITAAAGAVGSLVGQIAKVKGCKVIGFAGSDSKVNWLKNTLKFDYAFNYKTKNILNALKEAAPEGVDMYFDNLQLCSNENMTLWWCY</sequence>
<dbReference type="SUPFAM" id="SSF51735">
    <property type="entry name" value="NAD(P)-binding Rossmann-fold domains"/>
    <property type="match status" value="1"/>
</dbReference>
<evidence type="ECO:0000256" key="6">
    <source>
        <dbReference type="ARBA" id="ARBA00048290"/>
    </source>
</evidence>
<evidence type="ECO:0000256" key="5">
    <source>
        <dbReference type="ARBA" id="ARBA00047878"/>
    </source>
</evidence>
<dbReference type="InterPro" id="IPR045010">
    <property type="entry name" value="MDR_fam"/>
</dbReference>
<dbReference type="AlphaFoldDB" id="A0A9C6TUU1"/>
<keyword evidence="10" id="KW-1185">Reference proteome</keyword>
<dbReference type="GeneID" id="127749284"/>
<evidence type="ECO:0000256" key="7">
    <source>
        <dbReference type="ARBA" id="ARBA00049070"/>
    </source>
</evidence>
<dbReference type="Pfam" id="PF16884">
    <property type="entry name" value="ADH_N_2"/>
    <property type="match status" value="1"/>
</dbReference>
<dbReference type="Gene3D" id="3.40.50.720">
    <property type="entry name" value="NAD(P)-binding Rossmann-like Domain"/>
    <property type="match status" value="1"/>
</dbReference>
<organism evidence="10 11">
    <name type="scientific">Frankliniella occidentalis</name>
    <name type="common">Western flower thrips</name>
    <name type="synonym">Euthrips occidentalis</name>
    <dbReference type="NCBI Taxonomy" id="133901"/>
    <lineage>
        <taxon>Eukaryota</taxon>
        <taxon>Metazoa</taxon>
        <taxon>Ecdysozoa</taxon>
        <taxon>Arthropoda</taxon>
        <taxon>Hexapoda</taxon>
        <taxon>Insecta</taxon>
        <taxon>Pterygota</taxon>
        <taxon>Neoptera</taxon>
        <taxon>Paraneoptera</taxon>
        <taxon>Thysanoptera</taxon>
        <taxon>Terebrantia</taxon>
        <taxon>Thripoidea</taxon>
        <taxon>Thripidae</taxon>
        <taxon>Frankliniella</taxon>
    </lineage>
</organism>
<dbReference type="InterPro" id="IPR041694">
    <property type="entry name" value="ADH_N_2"/>
</dbReference>